<evidence type="ECO:0000259" key="11">
    <source>
        <dbReference type="Pfam" id="PF07992"/>
    </source>
</evidence>
<evidence type="ECO:0000256" key="6">
    <source>
        <dbReference type="ARBA" id="ARBA00023002"/>
    </source>
</evidence>
<dbReference type="PRINTS" id="PR00411">
    <property type="entry name" value="PNDRDTASEI"/>
</dbReference>
<evidence type="ECO:0000256" key="3">
    <source>
        <dbReference type="ARBA" id="ARBA00022630"/>
    </source>
</evidence>
<evidence type="ECO:0000256" key="9">
    <source>
        <dbReference type="RuleBase" id="RU003691"/>
    </source>
</evidence>
<organism evidence="12 13">
    <name type="scientific">Mycoplasmopsis ciconiae</name>
    <dbReference type="NCBI Taxonomy" id="561067"/>
    <lineage>
        <taxon>Bacteria</taxon>
        <taxon>Bacillati</taxon>
        <taxon>Mycoplasmatota</taxon>
        <taxon>Mycoplasmoidales</taxon>
        <taxon>Metamycoplasmataceae</taxon>
        <taxon>Mycoplasmopsis</taxon>
    </lineage>
</organism>
<evidence type="ECO:0000313" key="12">
    <source>
        <dbReference type="EMBL" id="MEE3928157.1"/>
    </source>
</evidence>
<comment type="cofactor">
    <cofactor evidence="1">
        <name>FAD</name>
        <dbReference type="ChEBI" id="CHEBI:57692"/>
    </cofactor>
</comment>
<evidence type="ECO:0000256" key="4">
    <source>
        <dbReference type="ARBA" id="ARBA00022827"/>
    </source>
</evidence>
<dbReference type="InterPro" id="IPR016156">
    <property type="entry name" value="FAD/NAD-linked_Rdtase_dimer_sf"/>
</dbReference>
<dbReference type="InterPro" id="IPR012999">
    <property type="entry name" value="Pyr_OxRdtase_I_AS"/>
</dbReference>
<dbReference type="Gene3D" id="3.50.50.60">
    <property type="entry name" value="FAD/NAD(P)-binding domain"/>
    <property type="match status" value="2"/>
</dbReference>
<keyword evidence="6 9" id="KW-0560">Oxidoreductase</keyword>
<dbReference type="InterPro" id="IPR023753">
    <property type="entry name" value="FAD/NAD-binding_dom"/>
</dbReference>
<evidence type="ECO:0000313" key="13">
    <source>
        <dbReference type="Proteomes" id="UP001344817"/>
    </source>
</evidence>
<evidence type="ECO:0000256" key="2">
    <source>
        <dbReference type="ARBA" id="ARBA00007532"/>
    </source>
</evidence>
<dbReference type="InterPro" id="IPR036188">
    <property type="entry name" value="FAD/NAD-bd_sf"/>
</dbReference>
<dbReference type="PANTHER" id="PTHR43014:SF4">
    <property type="entry name" value="PYRIDINE NUCLEOTIDE-DISULFIDE OXIDOREDUCTASE RCLA-RELATED"/>
    <property type="match status" value="1"/>
</dbReference>
<evidence type="ECO:0000256" key="1">
    <source>
        <dbReference type="ARBA" id="ARBA00001974"/>
    </source>
</evidence>
<dbReference type="PANTHER" id="PTHR43014">
    <property type="entry name" value="MERCURIC REDUCTASE"/>
    <property type="match status" value="1"/>
</dbReference>
<keyword evidence="4 9" id="KW-0274">FAD</keyword>
<accession>A0ABU7MKV1</accession>
<dbReference type="PROSITE" id="PS00076">
    <property type="entry name" value="PYRIDINE_REDOX_1"/>
    <property type="match status" value="1"/>
</dbReference>
<dbReference type="SUPFAM" id="SSF55424">
    <property type="entry name" value="FAD/NAD-linked reductases, dimerisation (C-terminal) domain"/>
    <property type="match status" value="1"/>
</dbReference>
<dbReference type="InterPro" id="IPR004099">
    <property type="entry name" value="Pyr_nucl-diS_OxRdtase_dimer"/>
</dbReference>
<dbReference type="Pfam" id="PF07992">
    <property type="entry name" value="Pyr_redox_2"/>
    <property type="match status" value="1"/>
</dbReference>
<keyword evidence="5" id="KW-0521">NADP</keyword>
<dbReference type="RefSeq" id="WP_330500569.1">
    <property type="nucleotide sequence ID" value="NZ_JAZDWZ010000002.1"/>
</dbReference>
<dbReference type="Proteomes" id="UP001344817">
    <property type="component" value="Unassembled WGS sequence"/>
</dbReference>
<dbReference type="PIRSF" id="PIRSF000350">
    <property type="entry name" value="Mercury_reductase_MerA"/>
    <property type="match status" value="1"/>
</dbReference>
<name>A0ABU7MKV1_9BACT</name>
<protein>
    <submittedName>
        <fullName evidence="12">NAD(P)/FAD-dependent oxidoreductase</fullName>
        <ecNumber evidence="12">1.-.-.-</ecNumber>
    </submittedName>
</protein>
<feature type="domain" description="FAD/NAD(P)-binding" evidence="11">
    <location>
        <begin position="4"/>
        <end position="314"/>
    </location>
</feature>
<keyword evidence="3 9" id="KW-0285">Flavoprotein</keyword>
<dbReference type="EC" id="1.-.-.-" evidence="12"/>
<evidence type="ECO:0000256" key="5">
    <source>
        <dbReference type="ARBA" id="ARBA00022857"/>
    </source>
</evidence>
<comment type="caution">
    <text evidence="12">The sequence shown here is derived from an EMBL/GenBank/DDBJ whole genome shotgun (WGS) entry which is preliminary data.</text>
</comment>
<dbReference type="SUPFAM" id="SSF51905">
    <property type="entry name" value="FAD/NAD(P)-binding domain"/>
    <property type="match status" value="1"/>
</dbReference>
<gene>
    <name evidence="12" type="ORF">V2E24_01015</name>
</gene>
<dbReference type="GO" id="GO:0016491">
    <property type="term" value="F:oxidoreductase activity"/>
    <property type="evidence" value="ECO:0007669"/>
    <property type="project" value="UniProtKB-KW"/>
</dbReference>
<comment type="similarity">
    <text evidence="2 9">Belongs to the class-I pyridine nucleotide-disulfide oxidoreductase family.</text>
</comment>
<keyword evidence="8 9" id="KW-0676">Redox-active center</keyword>
<reference evidence="12" key="1">
    <citation type="submission" date="2024-01" db="EMBL/GenBank/DDBJ databases">
        <title>Genome sequence of Mycoplasma ciconiae type strain DSM 25251.</title>
        <authorList>
            <person name="Spergser J."/>
        </authorList>
    </citation>
    <scope>NUCLEOTIDE SEQUENCE [LARGE SCALE GENOMIC DNA]</scope>
    <source>
        <strain evidence="12">DSM 25251</strain>
    </source>
</reference>
<dbReference type="Pfam" id="PF02852">
    <property type="entry name" value="Pyr_redox_dim"/>
    <property type="match status" value="1"/>
</dbReference>
<dbReference type="PRINTS" id="PR00368">
    <property type="entry name" value="FADPNR"/>
</dbReference>
<keyword evidence="7" id="KW-1015">Disulfide bond</keyword>
<feature type="domain" description="Pyridine nucleotide-disulphide oxidoreductase dimerisation" evidence="10">
    <location>
        <begin position="349"/>
        <end position="455"/>
    </location>
</feature>
<evidence type="ECO:0000259" key="10">
    <source>
        <dbReference type="Pfam" id="PF02852"/>
    </source>
</evidence>
<proteinExistence type="inferred from homology"/>
<dbReference type="Gene3D" id="3.30.390.30">
    <property type="match status" value="1"/>
</dbReference>
<evidence type="ECO:0000256" key="8">
    <source>
        <dbReference type="ARBA" id="ARBA00023284"/>
    </source>
</evidence>
<sequence length="456" mass="51562">MKKYDVVVIGWGKGGKTLSAHLAKNNKKVAIIEKDPKMYGGTCVNVGCLPTKSFVHFSKVLEQVNKLGLKTTQAQNHEAFTNASNYKEKFVKLLNSKNFANLDNLENVDIYNGFGSFVDKNHIKVQYKDKEDEIIYADKVIINTGSYSRKLASDVVVESKNVLYSDDFLDLKDLPQKALVIGAGFIGLEFATMLNNFSSEVSVYQFDNSFMKSEDPEDAAKVLEVMKNQNINFSFNTQVKKIVDVNNKAHVTSLVDGKEVTEIFDKVLVSIGRVPNIEKLQLQNAGVEIKNGAIEVNEYLKTNVENIWAIGDCKGGLFFTYISYDDFRIVLPQLLNKDSNRTTLNRPIVPWSTFIDPSYARVGLNETQAQKLNIEYEVHNLKTMQMPKAHVINELVGFNKILVDKNGYIIGATLFNYEASEMINMLSLAIVYKIKFTDIKNFIYTHPIFIENLNEF</sequence>
<keyword evidence="13" id="KW-1185">Reference proteome</keyword>
<dbReference type="EMBL" id="JAZDWZ010000002">
    <property type="protein sequence ID" value="MEE3928157.1"/>
    <property type="molecule type" value="Genomic_DNA"/>
</dbReference>
<evidence type="ECO:0000256" key="7">
    <source>
        <dbReference type="ARBA" id="ARBA00023157"/>
    </source>
</evidence>
<dbReference type="InterPro" id="IPR001100">
    <property type="entry name" value="Pyr_nuc-diS_OxRdtase"/>
</dbReference>